<organism evidence="1 2">
    <name type="scientific">Azospirillum oryzae</name>
    <dbReference type="NCBI Taxonomy" id="286727"/>
    <lineage>
        <taxon>Bacteria</taxon>
        <taxon>Pseudomonadati</taxon>
        <taxon>Pseudomonadota</taxon>
        <taxon>Alphaproteobacteria</taxon>
        <taxon>Rhodospirillales</taxon>
        <taxon>Azospirillaceae</taxon>
        <taxon>Azospirillum</taxon>
    </lineage>
</organism>
<dbReference type="AlphaFoldDB" id="A0A1X7FAI8"/>
<proteinExistence type="predicted"/>
<name>A0A1X7FAI8_9PROT</name>
<reference evidence="1 2" key="1">
    <citation type="submission" date="2017-04" db="EMBL/GenBank/DDBJ databases">
        <authorList>
            <person name="Afonso C.L."/>
            <person name="Miller P.J."/>
            <person name="Scott M.A."/>
            <person name="Spackman E."/>
            <person name="Goraichik I."/>
            <person name="Dimitrov K.M."/>
            <person name="Suarez D.L."/>
            <person name="Swayne D.E."/>
        </authorList>
    </citation>
    <scope>NUCLEOTIDE SEQUENCE [LARGE SCALE GENOMIC DNA]</scope>
    <source>
        <strain evidence="1 2">A2P</strain>
    </source>
</reference>
<dbReference type="Proteomes" id="UP000192936">
    <property type="component" value="Unassembled WGS sequence"/>
</dbReference>
<evidence type="ECO:0000313" key="1">
    <source>
        <dbReference type="EMBL" id="SMF49120.1"/>
    </source>
</evidence>
<gene>
    <name evidence="1" type="ORF">SAMN02982917_2430</name>
</gene>
<evidence type="ECO:0000313" key="2">
    <source>
        <dbReference type="Proteomes" id="UP000192936"/>
    </source>
</evidence>
<dbReference type="STRING" id="286727.SAMN02982917_2430"/>
<dbReference type="EMBL" id="FXAK01000005">
    <property type="protein sequence ID" value="SMF49120.1"/>
    <property type="molecule type" value="Genomic_DNA"/>
</dbReference>
<sequence>MKWLERFLVRRPRSAECGSVPAWARSRLRNACRSLSEEEANMQRLLHLPVRPSLTLADEELGVLIDAEGRRSIEGDDAGNQ</sequence>
<protein>
    <submittedName>
        <fullName evidence="1">Uncharacterized protein</fullName>
    </submittedName>
</protein>
<dbReference type="OrthoDB" id="9256199at2"/>
<accession>A0A1X7FAI8</accession>